<name>A0A848DD02_9PSEU</name>
<dbReference type="PANTHER" id="PTHR43270:SF12">
    <property type="entry name" value="SUCCINYL-DIAMINOPIMELATE DESUCCINYLASE"/>
    <property type="match status" value="1"/>
</dbReference>
<keyword evidence="6" id="KW-1185">Reference proteome</keyword>
<sequence length="457" mass="46923">MPPGVGSPGVSDPRENLAAAVTAALPSARADLERLVRIPSIWADPAHADDTHRSAAAVAELARGAGAPSVRIVAAEGGAPAVIAHWPPPPGQPTVLLYAHHDVQPTGGDEHWTSPPFEPTERDGRLYGRGAADDKAGVMTHLAVLRAYHGTPPVGVTLFIEGEEESGSPTLTTLLAEHRDLLTADVIVIADAANPAVDVPALTTSLRGLVDCTVEVAMLERPVHSGVYGGPIGDALTALCTTLGSLHDAKGGVAVPGLVHGHSDAPDMDEATFRSDAGLLDGVELIGTGTLPERTCHAPAVAVLGIDAPRVAEASNVLVPRARAMVSMRLAPGEDAVSAQRALAAHLESHVPWGARVTVTPGPGIAEPFSLDSSGAAYDAARRAFAEAFGTAAVEMGIGGSIPFIAEFARTFPGASVLVTGVGDPASRWHGIDESLHLEMFGKGVLAEALLLAELTR</sequence>
<evidence type="ECO:0000256" key="1">
    <source>
        <dbReference type="ARBA" id="ARBA00022670"/>
    </source>
</evidence>
<evidence type="ECO:0000259" key="4">
    <source>
        <dbReference type="Pfam" id="PF07687"/>
    </source>
</evidence>
<dbReference type="NCBIfam" id="NF005914">
    <property type="entry name" value="PRK07907.1"/>
    <property type="match status" value="1"/>
</dbReference>
<dbReference type="Pfam" id="PF01546">
    <property type="entry name" value="Peptidase_M20"/>
    <property type="match status" value="1"/>
</dbReference>
<reference evidence="5 6" key="1">
    <citation type="submission" date="2020-04" db="EMBL/GenBank/DDBJ databases">
        <authorList>
            <person name="Klaysubun C."/>
            <person name="Duangmal K."/>
            <person name="Lipun K."/>
        </authorList>
    </citation>
    <scope>NUCLEOTIDE SEQUENCE [LARGE SCALE GENOMIC DNA]</scope>
    <source>
        <strain evidence="5 6">DSM 45300</strain>
    </source>
</reference>
<accession>A0A848DD02</accession>
<dbReference type="Gene3D" id="3.40.630.10">
    <property type="entry name" value="Zn peptidases"/>
    <property type="match status" value="1"/>
</dbReference>
<feature type="domain" description="Peptidase M20 dimerisation" evidence="4">
    <location>
        <begin position="205"/>
        <end position="353"/>
    </location>
</feature>
<keyword evidence="2" id="KW-0479">Metal-binding</keyword>
<dbReference type="GO" id="GO:0008233">
    <property type="term" value="F:peptidase activity"/>
    <property type="evidence" value="ECO:0007669"/>
    <property type="project" value="UniProtKB-KW"/>
</dbReference>
<dbReference type="InterPro" id="IPR051458">
    <property type="entry name" value="Cyt/Met_Dipeptidase"/>
</dbReference>
<dbReference type="GO" id="GO:0006508">
    <property type="term" value="P:proteolysis"/>
    <property type="evidence" value="ECO:0007669"/>
    <property type="project" value="UniProtKB-KW"/>
</dbReference>
<comment type="caution">
    <text evidence="5">The sequence shown here is derived from an EMBL/GenBank/DDBJ whole genome shotgun (WGS) entry which is preliminary data.</text>
</comment>
<organism evidence="5 6">
    <name type="scientific">Pseudonocardia bannensis</name>
    <dbReference type="NCBI Taxonomy" id="630973"/>
    <lineage>
        <taxon>Bacteria</taxon>
        <taxon>Bacillati</taxon>
        <taxon>Actinomycetota</taxon>
        <taxon>Actinomycetes</taxon>
        <taxon>Pseudonocardiales</taxon>
        <taxon>Pseudonocardiaceae</taxon>
        <taxon>Pseudonocardia</taxon>
    </lineage>
</organism>
<dbReference type="GO" id="GO:0046872">
    <property type="term" value="F:metal ion binding"/>
    <property type="evidence" value="ECO:0007669"/>
    <property type="project" value="UniProtKB-KW"/>
</dbReference>
<dbReference type="InterPro" id="IPR002933">
    <property type="entry name" value="Peptidase_M20"/>
</dbReference>
<evidence type="ECO:0000256" key="2">
    <source>
        <dbReference type="ARBA" id="ARBA00022723"/>
    </source>
</evidence>
<evidence type="ECO:0000313" key="5">
    <source>
        <dbReference type="EMBL" id="NMH90499.1"/>
    </source>
</evidence>
<dbReference type="InterPro" id="IPR011650">
    <property type="entry name" value="Peptidase_M20_dimer"/>
</dbReference>
<dbReference type="Gene3D" id="3.30.70.360">
    <property type="match status" value="1"/>
</dbReference>
<evidence type="ECO:0000313" key="6">
    <source>
        <dbReference type="Proteomes" id="UP000586918"/>
    </source>
</evidence>
<proteinExistence type="predicted"/>
<dbReference type="AlphaFoldDB" id="A0A848DD02"/>
<keyword evidence="1" id="KW-0645">Protease</keyword>
<dbReference type="Proteomes" id="UP000586918">
    <property type="component" value="Unassembled WGS sequence"/>
</dbReference>
<protein>
    <submittedName>
        <fullName evidence="5">Dipeptidase</fullName>
    </submittedName>
</protein>
<dbReference type="SUPFAM" id="SSF53187">
    <property type="entry name" value="Zn-dependent exopeptidases"/>
    <property type="match status" value="1"/>
</dbReference>
<keyword evidence="3" id="KW-0378">Hydrolase</keyword>
<dbReference type="Pfam" id="PF07687">
    <property type="entry name" value="M20_dimer"/>
    <property type="match status" value="1"/>
</dbReference>
<evidence type="ECO:0000256" key="3">
    <source>
        <dbReference type="ARBA" id="ARBA00022801"/>
    </source>
</evidence>
<dbReference type="EMBL" id="JAAXKZ010000005">
    <property type="protein sequence ID" value="NMH90499.1"/>
    <property type="molecule type" value="Genomic_DNA"/>
</dbReference>
<gene>
    <name evidence="5" type="ORF">HF519_02645</name>
</gene>
<dbReference type="PANTHER" id="PTHR43270">
    <property type="entry name" value="BETA-ALA-HIS DIPEPTIDASE"/>
    <property type="match status" value="1"/>
</dbReference>